<keyword evidence="1" id="KW-0472">Membrane</keyword>
<evidence type="ECO:0000313" key="3">
    <source>
        <dbReference type="Proteomes" id="UP000271098"/>
    </source>
</evidence>
<organism evidence="2 3">
    <name type="scientific">Gongylonema pulchrum</name>
    <dbReference type="NCBI Taxonomy" id="637853"/>
    <lineage>
        <taxon>Eukaryota</taxon>
        <taxon>Metazoa</taxon>
        <taxon>Ecdysozoa</taxon>
        <taxon>Nematoda</taxon>
        <taxon>Chromadorea</taxon>
        <taxon>Rhabditida</taxon>
        <taxon>Spirurina</taxon>
        <taxon>Spiruromorpha</taxon>
        <taxon>Spiruroidea</taxon>
        <taxon>Gongylonematidae</taxon>
        <taxon>Gongylonema</taxon>
    </lineage>
</organism>
<protein>
    <submittedName>
        <fullName evidence="2">Uncharacterized protein</fullName>
    </submittedName>
</protein>
<name>A0A3P6SAM1_9BILA</name>
<dbReference type="Proteomes" id="UP000271098">
    <property type="component" value="Unassembled WGS sequence"/>
</dbReference>
<sequence length="138" mass="15783">MDDSLLRPTVSHKDIANFFLVISNYISFIVMHSGINVKGHRDLLTLDTMCRELTSNSSSLHSLRSIIAMVMVAHGKSPHSAIDVGYDSFLEFMRDERWNTQNAQPRAWLFQNCNEFGHFRTSERSNGLFAGTLPLRFF</sequence>
<feature type="transmembrane region" description="Helical" evidence="1">
    <location>
        <begin position="15"/>
        <end position="35"/>
    </location>
</feature>
<dbReference type="EMBL" id="UYRT01011777">
    <property type="protein sequence ID" value="VDK51048.1"/>
    <property type="molecule type" value="Genomic_DNA"/>
</dbReference>
<keyword evidence="1" id="KW-1133">Transmembrane helix</keyword>
<dbReference type="OrthoDB" id="5857288at2759"/>
<dbReference type="GO" id="GO:0070008">
    <property type="term" value="F:serine-type exopeptidase activity"/>
    <property type="evidence" value="ECO:0007669"/>
    <property type="project" value="InterPro"/>
</dbReference>
<dbReference type="GO" id="GO:0006508">
    <property type="term" value="P:proteolysis"/>
    <property type="evidence" value="ECO:0007669"/>
    <property type="project" value="InterPro"/>
</dbReference>
<reference evidence="2 3" key="1">
    <citation type="submission" date="2018-11" db="EMBL/GenBank/DDBJ databases">
        <authorList>
            <consortium name="Pathogen Informatics"/>
        </authorList>
    </citation>
    <scope>NUCLEOTIDE SEQUENCE [LARGE SCALE GENOMIC DNA]</scope>
</reference>
<gene>
    <name evidence="2" type="ORF">GPUH_LOCUS5500</name>
</gene>
<evidence type="ECO:0000256" key="1">
    <source>
        <dbReference type="SAM" id="Phobius"/>
    </source>
</evidence>
<accession>A0A3P6SAM1</accession>
<keyword evidence="1" id="KW-0812">Transmembrane</keyword>
<keyword evidence="3" id="KW-1185">Reference proteome</keyword>
<dbReference type="InterPro" id="IPR008758">
    <property type="entry name" value="Peptidase_S28"/>
</dbReference>
<proteinExistence type="predicted"/>
<dbReference type="AlphaFoldDB" id="A0A3P6SAM1"/>
<evidence type="ECO:0000313" key="2">
    <source>
        <dbReference type="EMBL" id="VDK51048.1"/>
    </source>
</evidence>
<dbReference type="Pfam" id="PF05577">
    <property type="entry name" value="Peptidase_S28"/>
    <property type="match status" value="1"/>
</dbReference>